<dbReference type="EMBL" id="WBMS02000027">
    <property type="protein sequence ID" value="MWA04458.1"/>
    <property type="molecule type" value="Genomic_DNA"/>
</dbReference>
<protein>
    <recommendedName>
        <fullName evidence="1">ATP-grasp domain-containing protein</fullName>
    </recommendedName>
</protein>
<sequence>MTLTVLFCVDPIHPRRVDPHYAREAAAVRDHYGETALLDHDALRRGDVEAAVRAVPADLGPVWYRGWMVTGPEYAAMAAALKRRGTVLLTHPDDYTRAHELPGWHDTFAGLTPQSVWRPLSPGQDPGDLNALAELVRPLRSGPGVVKDYVKSRKHEWDEACFVPDVKNVARLRDIAAKMIALQDEYLAGGLVVREFEPYEGEGEARVWWVDGEPALVGPHPDTPGVDPDPRLDAVAHAVRALGCRFITTDLARRADGEWRVVEVGDGQVSDLPASVDAMDLYAHLPVPD</sequence>
<dbReference type="AlphaFoldDB" id="A0A6I4MDX8"/>
<evidence type="ECO:0000313" key="3">
    <source>
        <dbReference type="Proteomes" id="UP000462055"/>
    </source>
</evidence>
<evidence type="ECO:0000313" key="2">
    <source>
        <dbReference type="EMBL" id="MWA04458.1"/>
    </source>
</evidence>
<reference evidence="2" key="1">
    <citation type="submission" date="2019-12" db="EMBL/GenBank/DDBJ databases">
        <title>Actinomadura physcomitrii sp. nov., a novel actinomycete isolated from moss [Physcomitrium sphaericum (Ludw) Fuernr].</title>
        <authorList>
            <person name="Zhuang X."/>
        </authorList>
    </citation>
    <scope>NUCLEOTIDE SEQUENCE [LARGE SCALE GENOMIC DNA]</scope>
    <source>
        <strain evidence="2">LD22</strain>
    </source>
</reference>
<feature type="domain" description="ATP-grasp" evidence="1">
    <location>
        <begin position="141"/>
        <end position="285"/>
    </location>
</feature>
<dbReference type="InterPro" id="IPR025643">
    <property type="entry name" value="R2K_3"/>
</dbReference>
<organism evidence="2 3">
    <name type="scientific">Actinomadura physcomitrii</name>
    <dbReference type="NCBI Taxonomy" id="2650748"/>
    <lineage>
        <taxon>Bacteria</taxon>
        <taxon>Bacillati</taxon>
        <taxon>Actinomycetota</taxon>
        <taxon>Actinomycetes</taxon>
        <taxon>Streptosporangiales</taxon>
        <taxon>Thermomonosporaceae</taxon>
        <taxon>Actinomadura</taxon>
    </lineage>
</organism>
<dbReference type="Proteomes" id="UP000462055">
    <property type="component" value="Unassembled WGS sequence"/>
</dbReference>
<dbReference type="Pfam" id="PF14243">
    <property type="entry name" value="R2K_3"/>
    <property type="match status" value="1"/>
</dbReference>
<evidence type="ECO:0000259" key="1">
    <source>
        <dbReference type="Pfam" id="PF14243"/>
    </source>
</evidence>
<proteinExistence type="predicted"/>
<accession>A0A6I4MDX8</accession>
<dbReference type="RefSeq" id="WP_151596969.1">
    <property type="nucleotide sequence ID" value="NZ_WBMS02000027.1"/>
</dbReference>
<comment type="caution">
    <text evidence="2">The sequence shown here is derived from an EMBL/GenBank/DDBJ whole genome shotgun (WGS) entry which is preliminary data.</text>
</comment>
<name>A0A6I4MDX8_9ACTN</name>
<keyword evidence="3" id="KW-1185">Reference proteome</keyword>
<gene>
    <name evidence="2" type="ORF">F8568_029585</name>
</gene>